<dbReference type="OrthoDB" id="6627846at2759"/>
<name>A0A0C2MX27_THEKT</name>
<dbReference type="EMBL" id="JWZT01003604">
    <property type="protein sequence ID" value="KII66142.1"/>
    <property type="molecule type" value="Genomic_DNA"/>
</dbReference>
<dbReference type="AlphaFoldDB" id="A0A0C2MX27"/>
<gene>
    <name evidence="1" type="ORF">RF11_11962</name>
</gene>
<reference evidence="1 2" key="1">
    <citation type="journal article" date="2014" name="Genome Biol. Evol.">
        <title>The genome of the myxosporean Thelohanellus kitauei shows adaptations to nutrient acquisition within its fish host.</title>
        <authorList>
            <person name="Yang Y."/>
            <person name="Xiong J."/>
            <person name="Zhou Z."/>
            <person name="Huo F."/>
            <person name="Miao W."/>
            <person name="Ran C."/>
            <person name="Liu Y."/>
            <person name="Zhang J."/>
            <person name="Feng J."/>
            <person name="Wang M."/>
            <person name="Wang M."/>
            <person name="Wang L."/>
            <person name="Yao B."/>
        </authorList>
    </citation>
    <scope>NUCLEOTIDE SEQUENCE [LARGE SCALE GENOMIC DNA]</scope>
    <source>
        <strain evidence="1">Wuqing</strain>
    </source>
</reference>
<evidence type="ECO:0000313" key="2">
    <source>
        <dbReference type="Proteomes" id="UP000031668"/>
    </source>
</evidence>
<dbReference type="Proteomes" id="UP000031668">
    <property type="component" value="Unassembled WGS sequence"/>
</dbReference>
<organism evidence="1 2">
    <name type="scientific">Thelohanellus kitauei</name>
    <name type="common">Myxosporean</name>
    <dbReference type="NCBI Taxonomy" id="669202"/>
    <lineage>
        <taxon>Eukaryota</taxon>
        <taxon>Metazoa</taxon>
        <taxon>Cnidaria</taxon>
        <taxon>Myxozoa</taxon>
        <taxon>Myxosporea</taxon>
        <taxon>Bivalvulida</taxon>
        <taxon>Platysporina</taxon>
        <taxon>Myxobolidae</taxon>
        <taxon>Thelohanellus</taxon>
    </lineage>
</organism>
<comment type="caution">
    <text evidence="1">The sequence shown here is derived from an EMBL/GenBank/DDBJ whole genome shotgun (WGS) entry which is preliminary data.</text>
</comment>
<protein>
    <submittedName>
        <fullName evidence="1">Uncharacterized protein</fullName>
    </submittedName>
</protein>
<sequence>MILNEEETMALLKQTGLITDSEIANLKGFLCRTIHCVQPIKGFYRYKRNRSISRDMALSFSQEGQNIIKISALRCMSCNTFLSPRTTGFLSYFDSKGRANCKLSPDKILQIIFHWALQRKAKIGLNFLLYRCQLLLIGIITAGMKLGDGNGTRVDGQTPNVVIQIDECLLRGQRMLNRGRLLQGDESIDQGDRAEWNRLNTDQRMHPNRNYGMRIRGPWIFGLV</sequence>
<evidence type="ECO:0000313" key="1">
    <source>
        <dbReference type="EMBL" id="KII66142.1"/>
    </source>
</evidence>
<accession>A0A0C2MX27</accession>
<proteinExistence type="predicted"/>
<keyword evidence="2" id="KW-1185">Reference proteome</keyword>